<dbReference type="InterPro" id="IPR036737">
    <property type="entry name" value="OmpA-like_sf"/>
</dbReference>
<dbReference type="PANTHER" id="PTHR30441">
    <property type="entry name" value="DUF748 DOMAIN-CONTAINING PROTEIN"/>
    <property type="match status" value="1"/>
</dbReference>
<feature type="compositionally biased region" description="Basic and acidic residues" evidence="1">
    <location>
        <begin position="428"/>
        <end position="442"/>
    </location>
</feature>
<dbReference type="PANTHER" id="PTHR30441:SF8">
    <property type="entry name" value="DUF748 DOMAIN-CONTAINING PROTEIN"/>
    <property type="match status" value="1"/>
</dbReference>
<feature type="region of interest" description="Disordered" evidence="1">
    <location>
        <begin position="428"/>
        <end position="460"/>
    </location>
</feature>
<dbReference type="GO" id="GO:0090313">
    <property type="term" value="P:regulation of protein targeting to membrane"/>
    <property type="evidence" value="ECO:0007669"/>
    <property type="project" value="TreeGrafter"/>
</dbReference>
<gene>
    <name evidence="2" type="ORF">SAMN02949497_0606</name>
</gene>
<name>A0A1Y6CRS5_9GAMM</name>
<feature type="region of interest" description="Disordered" evidence="1">
    <location>
        <begin position="510"/>
        <end position="540"/>
    </location>
</feature>
<keyword evidence="3" id="KW-1185">Reference proteome</keyword>
<dbReference type="Proteomes" id="UP000192923">
    <property type="component" value="Unassembled WGS sequence"/>
</dbReference>
<evidence type="ECO:0000313" key="2">
    <source>
        <dbReference type="EMBL" id="SMF93328.1"/>
    </source>
</evidence>
<dbReference type="AlphaFoldDB" id="A0A1Y6CRS5"/>
<dbReference type="SUPFAM" id="SSF103088">
    <property type="entry name" value="OmpA-like"/>
    <property type="match status" value="1"/>
</dbReference>
<evidence type="ECO:0000313" key="3">
    <source>
        <dbReference type="Proteomes" id="UP000192923"/>
    </source>
</evidence>
<dbReference type="InterPro" id="IPR052894">
    <property type="entry name" value="AsmA-related"/>
</dbReference>
<dbReference type="Pfam" id="PF05359">
    <property type="entry name" value="DUF748"/>
    <property type="match status" value="1"/>
</dbReference>
<protein>
    <recommendedName>
        <fullName evidence="4">DUF748 domain-containing protein</fullName>
    </recommendedName>
</protein>
<dbReference type="InterPro" id="IPR008023">
    <property type="entry name" value="DUF748"/>
</dbReference>
<dbReference type="Gene3D" id="3.30.1330.60">
    <property type="entry name" value="OmpA-like domain"/>
    <property type="match status" value="1"/>
</dbReference>
<sequence length="1158" mass="124984">MFKPTTKQRKLMLWSLGLLVPLGLYALAGFYLTPWLVRAQVLPRLSTRLNVGLSAQSVAFDPFALRLVLKGFALKDKEGRPLIGLGRLEADLAGLGSLGQRAATLELKLDALSVHLQRGADGRLNLLALVPPDEGKPSVGGGFPFLLTHFTLARGRIEYRDISGPAPFVISLGDIRLDLENLGSTTQNPAHFEFSATTSQRETLSIGGTLALAPFGTAGKLEARDLDLAVWVGGLAPALPWRLTSGKLGFQVEFSAAAGDKPAIDLKAGEVVGTNLAATATGAGGAVIKLGGLKLAGLRYAGAAQCLDLDSIQVENVDSTWAKFAHLDAGKLAFTLADRKLTLESARLATASTPQGIQLGQLTLGKLAYALPQQSLGLDVVALQSLDTPWASLGQFSAGGLTYAVAEQSLKLKSAALDEAIADQEAASDRWRAAGQDSERKAASNAAEGKPNPAAASETPVAAAKREIPLRVRIGSLKIADVEVSLKRRVVDIGTLTTDQGEIGLRRTATGELKVPGLPDAPSAPSSGDRAGASPPPDPWRVRVDQFRLTGYTLGFRDETPATPVRIRLDPAHLRMDGFSTEPGQEFQFLLNTGLGEQGKIEVDGQAQLFPLKSEMRFGVDKLWLRSVQPYWEKFVGFNLARGRLNLWGDLVVRQDKDIAVDYSGAFDIVDFTAVDRRENQDLLRWHSLKFDGVVVGTAQRRASIRSITADQSYSKVFIGPDGALNLTRDLIVPPAETPAQAALPPPRQAAAPTAPWSYVIGSVRVVDAHMDFSDLTLNPSFATQIRDLNGNIRGLSSQENAKAEWLLEGHINQSAPAKLYGQLQPAHFKDNTDVSLEFRGVNLTTLSPYSGKFAGYRIEKGKLDMDLRYKLKASKLEVSNRMVLDQLVLGERVESPTATSLPVDMAVALLKDSAGKIDIDLPISGDLSNPQFSLGNLYSTAVQQMLTKLVGSPFSLLGNLVGGGDEKLSTVRFRAGDAELSADEKGELDKVAAALKERPELKLNIKGSADPVQDRMALAEAALLKQLRSDRAAELRALGRRVAQTEGLDLSDEDYRRLFSRYYRQRQAPVPAVVAPPSGQEPSLEGATFNAAKRRVLEQWNVSELELRLLAQARAEVIRDYLVNQAGLPDKRIYLLDVRLNPPEEKEIKAWLSVSGA</sequence>
<accession>A0A1Y6CRS5</accession>
<dbReference type="STRING" id="1760988.SAMN02949497_0606"/>
<organism evidence="2 3">
    <name type="scientific">Methylomagnum ishizawai</name>
    <dbReference type="NCBI Taxonomy" id="1760988"/>
    <lineage>
        <taxon>Bacteria</taxon>
        <taxon>Pseudomonadati</taxon>
        <taxon>Pseudomonadota</taxon>
        <taxon>Gammaproteobacteria</taxon>
        <taxon>Methylococcales</taxon>
        <taxon>Methylococcaceae</taxon>
        <taxon>Methylomagnum</taxon>
    </lineage>
</organism>
<evidence type="ECO:0008006" key="4">
    <source>
        <dbReference type="Google" id="ProtNLM"/>
    </source>
</evidence>
<evidence type="ECO:0000256" key="1">
    <source>
        <dbReference type="SAM" id="MobiDB-lite"/>
    </source>
</evidence>
<proteinExistence type="predicted"/>
<dbReference type="EMBL" id="FXAM01000001">
    <property type="protein sequence ID" value="SMF93328.1"/>
    <property type="molecule type" value="Genomic_DNA"/>
</dbReference>
<reference evidence="2 3" key="1">
    <citation type="submission" date="2016-12" db="EMBL/GenBank/DDBJ databases">
        <authorList>
            <person name="Song W.-J."/>
            <person name="Kurnit D.M."/>
        </authorList>
    </citation>
    <scope>NUCLEOTIDE SEQUENCE [LARGE SCALE GENOMIC DNA]</scope>
    <source>
        <strain evidence="2 3">175</strain>
    </source>
</reference>
<dbReference type="GO" id="GO:0005886">
    <property type="term" value="C:plasma membrane"/>
    <property type="evidence" value="ECO:0007669"/>
    <property type="project" value="TreeGrafter"/>
</dbReference>